<dbReference type="Gene3D" id="1.10.287.130">
    <property type="match status" value="1"/>
</dbReference>
<name>A0A4R8FG44_9GAMM</name>
<feature type="transmembrane region" description="Helical" evidence="11">
    <location>
        <begin position="12"/>
        <end position="33"/>
    </location>
</feature>
<dbReference type="PANTHER" id="PTHR45436">
    <property type="entry name" value="SENSOR HISTIDINE KINASE YKOH"/>
    <property type="match status" value="1"/>
</dbReference>
<dbReference type="InterPro" id="IPR003594">
    <property type="entry name" value="HATPase_dom"/>
</dbReference>
<keyword evidence="7 14" id="KW-0418">Kinase</keyword>
<dbReference type="GO" id="GO:0004673">
    <property type="term" value="F:protein histidine kinase activity"/>
    <property type="evidence" value="ECO:0007669"/>
    <property type="project" value="UniProtKB-EC"/>
</dbReference>
<evidence type="ECO:0000259" key="12">
    <source>
        <dbReference type="PROSITE" id="PS50109"/>
    </source>
</evidence>
<dbReference type="PANTHER" id="PTHR45436:SF5">
    <property type="entry name" value="SENSOR HISTIDINE KINASE TRCS"/>
    <property type="match status" value="1"/>
</dbReference>
<evidence type="ECO:0000256" key="10">
    <source>
        <dbReference type="ARBA" id="ARBA00023136"/>
    </source>
</evidence>
<dbReference type="InterPro" id="IPR005467">
    <property type="entry name" value="His_kinase_dom"/>
</dbReference>
<evidence type="ECO:0000259" key="13">
    <source>
        <dbReference type="PROSITE" id="PS50885"/>
    </source>
</evidence>
<dbReference type="PROSITE" id="PS50885">
    <property type="entry name" value="HAMP"/>
    <property type="match status" value="1"/>
</dbReference>
<dbReference type="InterPro" id="IPR050428">
    <property type="entry name" value="TCS_sensor_his_kinase"/>
</dbReference>
<keyword evidence="5" id="KW-0808">Transferase</keyword>
<dbReference type="AlphaFoldDB" id="A0A4R8FG44"/>
<evidence type="ECO:0000256" key="5">
    <source>
        <dbReference type="ARBA" id="ARBA00022679"/>
    </source>
</evidence>
<comment type="catalytic activity">
    <reaction evidence="1">
        <text>ATP + protein L-histidine = ADP + protein N-phospho-L-histidine.</text>
        <dbReference type="EC" id="2.7.13.3"/>
    </reaction>
</comment>
<evidence type="ECO:0000256" key="2">
    <source>
        <dbReference type="ARBA" id="ARBA00004370"/>
    </source>
</evidence>
<dbReference type="GO" id="GO:0000160">
    <property type="term" value="P:phosphorelay signal transduction system"/>
    <property type="evidence" value="ECO:0007669"/>
    <property type="project" value="UniProtKB-KW"/>
</dbReference>
<keyword evidence="6 11" id="KW-0812">Transmembrane</keyword>
<evidence type="ECO:0000256" key="1">
    <source>
        <dbReference type="ARBA" id="ARBA00000085"/>
    </source>
</evidence>
<dbReference type="PRINTS" id="PR00344">
    <property type="entry name" value="BCTRLSENSOR"/>
</dbReference>
<evidence type="ECO:0000256" key="6">
    <source>
        <dbReference type="ARBA" id="ARBA00022692"/>
    </source>
</evidence>
<dbReference type="Proteomes" id="UP000294489">
    <property type="component" value="Unassembled WGS sequence"/>
</dbReference>
<dbReference type="OrthoDB" id="9809567at2"/>
<comment type="caution">
    <text evidence="14">The sequence shown here is derived from an EMBL/GenBank/DDBJ whole genome shotgun (WGS) entry which is preliminary data.</text>
</comment>
<evidence type="ECO:0000256" key="7">
    <source>
        <dbReference type="ARBA" id="ARBA00022777"/>
    </source>
</evidence>
<evidence type="ECO:0000256" key="11">
    <source>
        <dbReference type="SAM" id="Phobius"/>
    </source>
</evidence>
<dbReference type="PROSITE" id="PS50109">
    <property type="entry name" value="HIS_KIN"/>
    <property type="match status" value="1"/>
</dbReference>
<dbReference type="InterPro" id="IPR036890">
    <property type="entry name" value="HATPase_C_sf"/>
</dbReference>
<protein>
    <recommendedName>
        <fullName evidence="3">histidine kinase</fullName>
        <ecNumber evidence="3">2.7.13.3</ecNumber>
    </recommendedName>
</protein>
<feature type="domain" description="Histidine kinase" evidence="12">
    <location>
        <begin position="241"/>
        <end position="441"/>
    </location>
</feature>
<dbReference type="EMBL" id="SOEC01000028">
    <property type="protein sequence ID" value="TDX22555.1"/>
    <property type="molecule type" value="Genomic_DNA"/>
</dbReference>
<dbReference type="SUPFAM" id="SSF55874">
    <property type="entry name" value="ATPase domain of HSP90 chaperone/DNA topoisomerase II/histidine kinase"/>
    <property type="match status" value="1"/>
</dbReference>
<proteinExistence type="predicted"/>
<dbReference type="Gene3D" id="3.30.565.10">
    <property type="entry name" value="Histidine kinase-like ATPase, C-terminal domain"/>
    <property type="match status" value="1"/>
</dbReference>
<evidence type="ECO:0000256" key="4">
    <source>
        <dbReference type="ARBA" id="ARBA00022553"/>
    </source>
</evidence>
<keyword evidence="4" id="KW-0597">Phosphoprotein</keyword>
<dbReference type="EC" id="2.7.13.3" evidence="3"/>
<dbReference type="Pfam" id="PF02518">
    <property type="entry name" value="HATPase_c"/>
    <property type="match status" value="1"/>
</dbReference>
<keyword evidence="8 11" id="KW-1133">Transmembrane helix</keyword>
<evidence type="ECO:0000256" key="8">
    <source>
        <dbReference type="ARBA" id="ARBA00022989"/>
    </source>
</evidence>
<reference evidence="14 15" key="1">
    <citation type="submission" date="2019-03" db="EMBL/GenBank/DDBJ databases">
        <title>Freshwater and sediment microbial communities from various areas in North America, analyzing microbe dynamics in response to fracking.</title>
        <authorList>
            <person name="Lamendella R."/>
        </authorList>
    </citation>
    <scope>NUCLEOTIDE SEQUENCE [LARGE SCALE GENOMIC DNA]</scope>
    <source>
        <strain evidence="14 15">6_TX</strain>
    </source>
</reference>
<comment type="subcellular location">
    <subcellularLocation>
        <location evidence="2">Membrane</location>
    </subcellularLocation>
</comment>
<evidence type="ECO:0000313" key="14">
    <source>
        <dbReference type="EMBL" id="TDX22555.1"/>
    </source>
</evidence>
<accession>A0A4R8FG44</accession>
<evidence type="ECO:0000256" key="3">
    <source>
        <dbReference type="ARBA" id="ARBA00012438"/>
    </source>
</evidence>
<gene>
    <name evidence="14" type="ORF">DFO67_12824</name>
</gene>
<feature type="domain" description="HAMP" evidence="13">
    <location>
        <begin position="182"/>
        <end position="233"/>
    </location>
</feature>
<keyword evidence="10 11" id="KW-0472">Membrane</keyword>
<organism evidence="14 15">
    <name type="scientific">Modicisalibacter xianhensis</name>
    <dbReference type="NCBI Taxonomy" id="442341"/>
    <lineage>
        <taxon>Bacteria</taxon>
        <taxon>Pseudomonadati</taxon>
        <taxon>Pseudomonadota</taxon>
        <taxon>Gammaproteobacteria</taxon>
        <taxon>Oceanospirillales</taxon>
        <taxon>Halomonadaceae</taxon>
        <taxon>Modicisalibacter</taxon>
    </lineage>
</organism>
<keyword evidence="9" id="KW-0902">Two-component regulatory system</keyword>
<sequence>MYFLRIDPRSLRFHLLTRLGLVALVVVGVTWLLHGMLLRDLAREFLADRLRQEAHYTIERLQQNGGPPIQWLESDSLASEVFHHLYVLRVGNQVSSSHPDRLSLLLPYLDDTKAEVFEVQWQGRKLLIYREELTLEGQQGALLIGEDFAQVESGLDALHWWVGAIAGALLVLLILLNLIAVNRSLRPLAFLQRQLSEIQSGQRERLALDAPSELDNLIAQLNHFMDELQRRLLRSREAVANLSHTLQTPLAAVTQVLRGSRPINEQRRHRMLERMEGMQAQLASELRRARFAGPVTGQRANVIGEAEMLIDMMRTLYPVKRFELQVSLSPNQNIAIERHDLNEMLGIVLDNGGKWARECVLCHIYKDQDLVIDVQDDGRGVDSSALSELGQRGKRLDESTPGHGLGLAILKQIVAQYRGRVTFSSPLGGGFHVRIVLPINCL</sequence>
<dbReference type="SMART" id="SM00387">
    <property type="entry name" value="HATPase_c"/>
    <property type="match status" value="1"/>
</dbReference>
<feature type="transmembrane region" description="Helical" evidence="11">
    <location>
        <begin position="158"/>
        <end position="181"/>
    </location>
</feature>
<dbReference type="InterPro" id="IPR003660">
    <property type="entry name" value="HAMP_dom"/>
</dbReference>
<evidence type="ECO:0000313" key="15">
    <source>
        <dbReference type="Proteomes" id="UP000294489"/>
    </source>
</evidence>
<evidence type="ECO:0000256" key="9">
    <source>
        <dbReference type="ARBA" id="ARBA00023012"/>
    </source>
</evidence>
<dbReference type="InterPro" id="IPR004358">
    <property type="entry name" value="Sig_transdc_His_kin-like_C"/>
</dbReference>
<dbReference type="GO" id="GO:0005886">
    <property type="term" value="C:plasma membrane"/>
    <property type="evidence" value="ECO:0007669"/>
    <property type="project" value="TreeGrafter"/>
</dbReference>